<dbReference type="KEGG" id="haby:HLVA_12060"/>
<gene>
    <name evidence="1" type="ORF">HLVA_12060</name>
</gene>
<evidence type="ECO:0000313" key="2">
    <source>
        <dbReference type="Proteomes" id="UP001321582"/>
    </source>
</evidence>
<name>A0AAU9DL40_9FUSO</name>
<keyword evidence="2" id="KW-1185">Reference proteome</keyword>
<dbReference type="EMBL" id="AP027059">
    <property type="protein sequence ID" value="BDU50637.1"/>
    <property type="molecule type" value="Genomic_DNA"/>
</dbReference>
<reference evidence="1 2" key="1">
    <citation type="submission" date="2022-11" db="EMBL/GenBank/DDBJ databases">
        <title>Haliovirga abyssi gen. nov., sp. nov., a mesophilic fermentative bacterium isolated from the Iheya North hydrothermal field and the proposal of Haliovirgaceae fam. nov.</title>
        <authorList>
            <person name="Miyazaki U."/>
            <person name="Tame A."/>
            <person name="Miyazaki J."/>
            <person name="Takai K."/>
            <person name="Sawayama S."/>
            <person name="Kitajima M."/>
            <person name="Okamoto A."/>
            <person name="Nakagawa S."/>
        </authorList>
    </citation>
    <scope>NUCLEOTIDE SEQUENCE [LARGE SCALE GENOMIC DNA]</scope>
    <source>
        <strain evidence="1 2">IC12</strain>
    </source>
</reference>
<organism evidence="1 2">
    <name type="scientific">Haliovirga abyssi</name>
    <dbReference type="NCBI Taxonomy" id="2996794"/>
    <lineage>
        <taxon>Bacteria</taxon>
        <taxon>Fusobacteriati</taxon>
        <taxon>Fusobacteriota</taxon>
        <taxon>Fusobacteriia</taxon>
        <taxon>Fusobacteriales</taxon>
        <taxon>Haliovirgaceae</taxon>
        <taxon>Haliovirga</taxon>
    </lineage>
</organism>
<protein>
    <recommendedName>
        <fullName evidence="3">Transcriptional regulator</fullName>
    </recommendedName>
</protein>
<evidence type="ECO:0008006" key="3">
    <source>
        <dbReference type="Google" id="ProtNLM"/>
    </source>
</evidence>
<sequence length="721" mass="82407">MEIITQTNRTMLFEELNPEKLDLLTLVGDVKGYESLSDEKLTEINEHLLIRDFDEFLNKFEPKVYSFYNATNQKVVYSLVKPEGLPEEAISEIPLDENNDFLKMLFTLIDTKKNQGIKNVDFKFENVLEMISPKKVMEDIKQIRKEIGYLHGKYEELDEEDPSKGEIGDKLNSKFEEASKNYNNVMGMLPIAIEDIKTRLLLGQKPEDAESEAIKVGMLTMGEQGELKILEAPKAESSALLVKGQENANRLLEVLEEDYTEITESPTPYVKDLVLRTFAPMPVVQDEIDVEKEVANYNSYLEFYKSSKDEFVKAAKPLIEKILGIKMYFEQYETKSKEMKPSLIITNTKVDMMVKSNNKDRFLKYLNTINAKNDFNNTIWFGIVPAIEFESSAKPKLRRERFKGSKKVSKEKGNTMETLTQILDIAKDYKIQIFFNFQSKEETTFNSMATIGVEKYITKCEPLMKQKYSEFAIPCLPNFTIIPKDKSGVVLDSRLKVNDGGGVELSKLKEDIMKLWLEGVYIDASYVAAGLVSSYQCPEYLKGKFRNATNKYPGVRYDLESGDNSLKTVTTLAKEISGFTNTIKDEINRNNFGFVFSSENAQIDGELVKRITVYKARSLSLTEEGFDPIYKTTVSSYIERILRFHTSDFRQDKIIKFFSNNPKSQKSIWNNDMGFVNSIFQTGDSISNIIDEKNNVCQIELAFNGSVKNLEIAITKSANSN</sequence>
<dbReference type="RefSeq" id="WP_307903500.1">
    <property type="nucleotide sequence ID" value="NZ_AP027059.1"/>
</dbReference>
<dbReference type="AlphaFoldDB" id="A0AAU9DL40"/>
<evidence type="ECO:0000313" key="1">
    <source>
        <dbReference type="EMBL" id="BDU50637.1"/>
    </source>
</evidence>
<dbReference type="Proteomes" id="UP001321582">
    <property type="component" value="Chromosome"/>
</dbReference>
<accession>A0AAU9DL40</accession>
<proteinExistence type="predicted"/>